<evidence type="ECO:0000256" key="2">
    <source>
        <dbReference type="SAM" id="Phobius"/>
    </source>
</evidence>
<name>A0ABN3GY48_9ACTN</name>
<keyword evidence="2" id="KW-1133">Transmembrane helix</keyword>
<keyword evidence="2" id="KW-0812">Transmembrane</keyword>
<feature type="compositionally biased region" description="Pro residues" evidence="1">
    <location>
        <begin position="1"/>
        <end position="10"/>
    </location>
</feature>
<dbReference type="EMBL" id="BAAARV010000058">
    <property type="protein sequence ID" value="GAA2363662.1"/>
    <property type="molecule type" value="Genomic_DNA"/>
</dbReference>
<feature type="transmembrane region" description="Helical" evidence="2">
    <location>
        <begin position="68"/>
        <end position="91"/>
    </location>
</feature>
<comment type="caution">
    <text evidence="3">The sequence shown here is derived from an EMBL/GenBank/DDBJ whole genome shotgun (WGS) entry which is preliminary data.</text>
</comment>
<protein>
    <recommendedName>
        <fullName evidence="5">DUF4190 domain-containing protein</fullName>
    </recommendedName>
</protein>
<sequence length="164" mass="16502">MGYPPNPYPSQPQQQYPPQYPPQPQPYILPPAYAGPPSTTPMMRVDLVQGTPFGVAYPTVQSIPSGQAIGALVAGIASILVGLFSMCLGASGAQAGWGLSASGAFTVLGVFIGAGALILGLLGNRRIRQSAGQVTGRGMAISGIVLGAVGVGLALFALLLAAAL</sequence>
<organism evidence="3 4">
    <name type="scientific">Dactylosporangium salmoneum</name>
    <dbReference type="NCBI Taxonomy" id="53361"/>
    <lineage>
        <taxon>Bacteria</taxon>
        <taxon>Bacillati</taxon>
        <taxon>Actinomycetota</taxon>
        <taxon>Actinomycetes</taxon>
        <taxon>Micromonosporales</taxon>
        <taxon>Micromonosporaceae</taxon>
        <taxon>Dactylosporangium</taxon>
    </lineage>
</organism>
<feature type="region of interest" description="Disordered" evidence="1">
    <location>
        <begin position="1"/>
        <end position="31"/>
    </location>
</feature>
<feature type="transmembrane region" description="Helical" evidence="2">
    <location>
        <begin position="97"/>
        <end position="122"/>
    </location>
</feature>
<feature type="transmembrane region" description="Helical" evidence="2">
    <location>
        <begin position="143"/>
        <end position="163"/>
    </location>
</feature>
<evidence type="ECO:0000313" key="4">
    <source>
        <dbReference type="Proteomes" id="UP001501444"/>
    </source>
</evidence>
<accession>A0ABN3GY48</accession>
<dbReference type="RefSeq" id="WP_344615982.1">
    <property type="nucleotide sequence ID" value="NZ_BAAARV010000058.1"/>
</dbReference>
<keyword evidence="4" id="KW-1185">Reference proteome</keyword>
<reference evidence="3 4" key="1">
    <citation type="journal article" date="2019" name="Int. J. Syst. Evol. Microbiol.">
        <title>The Global Catalogue of Microorganisms (GCM) 10K type strain sequencing project: providing services to taxonomists for standard genome sequencing and annotation.</title>
        <authorList>
            <consortium name="The Broad Institute Genomics Platform"/>
            <consortium name="The Broad Institute Genome Sequencing Center for Infectious Disease"/>
            <person name="Wu L."/>
            <person name="Ma J."/>
        </authorList>
    </citation>
    <scope>NUCLEOTIDE SEQUENCE [LARGE SCALE GENOMIC DNA]</scope>
    <source>
        <strain evidence="3 4">JCM 3272</strain>
    </source>
</reference>
<gene>
    <name evidence="3" type="ORF">GCM10010170_060820</name>
</gene>
<proteinExistence type="predicted"/>
<dbReference type="Proteomes" id="UP001501444">
    <property type="component" value="Unassembled WGS sequence"/>
</dbReference>
<evidence type="ECO:0000313" key="3">
    <source>
        <dbReference type="EMBL" id="GAA2363662.1"/>
    </source>
</evidence>
<feature type="compositionally biased region" description="Pro residues" evidence="1">
    <location>
        <begin position="18"/>
        <end position="29"/>
    </location>
</feature>
<keyword evidence="2" id="KW-0472">Membrane</keyword>
<evidence type="ECO:0000256" key="1">
    <source>
        <dbReference type="SAM" id="MobiDB-lite"/>
    </source>
</evidence>
<evidence type="ECO:0008006" key="5">
    <source>
        <dbReference type="Google" id="ProtNLM"/>
    </source>
</evidence>